<dbReference type="InterPro" id="IPR050261">
    <property type="entry name" value="FrsA_esterase"/>
</dbReference>
<comment type="similarity">
    <text evidence="2">Belongs to the AB hydrolase superfamily. FUS2 hydrolase family.</text>
</comment>
<dbReference type="Proteomes" id="UP001431963">
    <property type="component" value="Unassembled WGS sequence"/>
</dbReference>
<dbReference type="InterPro" id="IPR029058">
    <property type="entry name" value="AB_hydrolase_fold"/>
</dbReference>
<keyword evidence="1 4" id="KW-0378">Hydrolase</keyword>
<organism evidence="4 5">
    <name type="scientific">Gemmobacter denitrificans</name>
    <dbReference type="NCBI Taxonomy" id="3123040"/>
    <lineage>
        <taxon>Bacteria</taxon>
        <taxon>Pseudomonadati</taxon>
        <taxon>Pseudomonadota</taxon>
        <taxon>Alphaproteobacteria</taxon>
        <taxon>Rhodobacterales</taxon>
        <taxon>Paracoccaceae</taxon>
        <taxon>Gemmobacter</taxon>
    </lineage>
</organism>
<dbReference type="EMBL" id="JBALHR010000002">
    <property type="protein sequence ID" value="MEH7827461.1"/>
    <property type="molecule type" value="Genomic_DNA"/>
</dbReference>
<proteinExistence type="inferred from homology"/>
<dbReference type="Gene3D" id="3.40.50.1820">
    <property type="entry name" value="alpha/beta hydrolase"/>
    <property type="match status" value="1"/>
</dbReference>
<sequence>MTQTLPQIARTIAQAFTRPVRSSQPKTPLDYGMAFEQVGFPALDGLALSGWLIPAPAGTAEPRLVVMNHPLYCNKYGYVPSGPIGDLVPVHVEFLKTARHLHDAGYTVLSYDLRNHGDSADSPHGTSGIGAFEWQDAAGAMTFIASRPDLARLPVALVNHCMGANAAIRAMSLAPDLFAQVRALVAVQPISMRYMAEKMIPLFGGGSDLAEIDAALTAEAGLKLADMSPMAFLRDLRVPVLYAQVREDVLTSPEDVQAMHDQTPTRSELLWIEGPLNRFDGYNHFGIHPERMLAFLAASMTRQAERQSI</sequence>
<evidence type="ECO:0000259" key="3">
    <source>
        <dbReference type="Pfam" id="PF12697"/>
    </source>
</evidence>
<dbReference type="PANTHER" id="PTHR22946">
    <property type="entry name" value="DIENELACTONE HYDROLASE DOMAIN-CONTAINING PROTEIN-RELATED"/>
    <property type="match status" value="1"/>
</dbReference>
<comment type="caution">
    <text evidence="4">The sequence shown here is derived from an EMBL/GenBank/DDBJ whole genome shotgun (WGS) entry which is preliminary data.</text>
</comment>
<protein>
    <submittedName>
        <fullName evidence="4">Alpha/beta fold hydrolase</fullName>
    </submittedName>
</protein>
<dbReference type="Pfam" id="PF12697">
    <property type="entry name" value="Abhydrolase_6"/>
    <property type="match status" value="1"/>
</dbReference>
<name>A0ABU8BRY5_9RHOB</name>
<evidence type="ECO:0000256" key="1">
    <source>
        <dbReference type="ARBA" id="ARBA00022801"/>
    </source>
</evidence>
<dbReference type="GO" id="GO:0016787">
    <property type="term" value="F:hydrolase activity"/>
    <property type="evidence" value="ECO:0007669"/>
    <property type="project" value="UniProtKB-KW"/>
</dbReference>
<dbReference type="InterPro" id="IPR000073">
    <property type="entry name" value="AB_hydrolase_1"/>
</dbReference>
<dbReference type="PANTHER" id="PTHR22946:SF9">
    <property type="entry name" value="POLYKETIDE TRANSFERASE AF380"/>
    <property type="match status" value="1"/>
</dbReference>
<evidence type="ECO:0000313" key="4">
    <source>
        <dbReference type="EMBL" id="MEH7827461.1"/>
    </source>
</evidence>
<keyword evidence="5" id="KW-1185">Reference proteome</keyword>
<dbReference type="RefSeq" id="WP_335420346.1">
    <property type="nucleotide sequence ID" value="NZ_JBALHR010000002.1"/>
</dbReference>
<dbReference type="SUPFAM" id="SSF53474">
    <property type="entry name" value="alpha/beta-Hydrolases"/>
    <property type="match status" value="1"/>
</dbReference>
<reference evidence="4" key="1">
    <citation type="submission" date="2024-02" db="EMBL/GenBank/DDBJ databases">
        <title>Genome sequences of strain Gemmobacter sp. JM10B15.</title>
        <authorList>
            <person name="Zhang M."/>
        </authorList>
    </citation>
    <scope>NUCLEOTIDE SEQUENCE</scope>
    <source>
        <strain evidence="4">JM10B15</strain>
    </source>
</reference>
<evidence type="ECO:0000256" key="2">
    <source>
        <dbReference type="ARBA" id="ARBA00038115"/>
    </source>
</evidence>
<gene>
    <name evidence="4" type="ORF">V6590_04805</name>
</gene>
<accession>A0ABU8BRY5</accession>
<feature type="domain" description="AB hydrolase-1" evidence="3">
    <location>
        <begin position="99"/>
        <end position="256"/>
    </location>
</feature>
<evidence type="ECO:0000313" key="5">
    <source>
        <dbReference type="Proteomes" id="UP001431963"/>
    </source>
</evidence>